<feature type="compositionally biased region" description="Polar residues" evidence="1">
    <location>
        <begin position="90"/>
        <end position="103"/>
    </location>
</feature>
<name>A0A7R9DNF0_TIMCR</name>
<accession>A0A7R9DNF0</accession>
<organism evidence="2">
    <name type="scientific">Timema cristinae</name>
    <name type="common">Walking stick</name>
    <dbReference type="NCBI Taxonomy" id="61476"/>
    <lineage>
        <taxon>Eukaryota</taxon>
        <taxon>Metazoa</taxon>
        <taxon>Ecdysozoa</taxon>
        <taxon>Arthropoda</taxon>
        <taxon>Hexapoda</taxon>
        <taxon>Insecta</taxon>
        <taxon>Pterygota</taxon>
        <taxon>Neoptera</taxon>
        <taxon>Polyneoptera</taxon>
        <taxon>Phasmatodea</taxon>
        <taxon>Timematodea</taxon>
        <taxon>Timematoidea</taxon>
        <taxon>Timematidae</taxon>
        <taxon>Timema</taxon>
    </lineage>
</organism>
<dbReference type="AlphaFoldDB" id="A0A7R9DNF0"/>
<feature type="region of interest" description="Disordered" evidence="1">
    <location>
        <begin position="1"/>
        <end position="32"/>
    </location>
</feature>
<gene>
    <name evidence="2" type="ORF">TCEB3V08_LOCUS13049</name>
</gene>
<evidence type="ECO:0000256" key="1">
    <source>
        <dbReference type="SAM" id="MobiDB-lite"/>
    </source>
</evidence>
<reference evidence="2" key="1">
    <citation type="submission" date="2020-11" db="EMBL/GenBank/DDBJ databases">
        <authorList>
            <person name="Tran Van P."/>
        </authorList>
    </citation>
    <scope>NUCLEOTIDE SEQUENCE</scope>
</reference>
<sequence length="150" mass="16819">MSQRQETATTHRPWPGHLTPTPHHSYPISNIRYSGSQTSNPFPFSCTTYAIVNNAGSPFPRTSGTKLLRRTPHLSWYLQACEPIPKDIWNQASSADPSSQLVPSSLVHREVRKRQEITHSSTPPTQSPLSAPEMKSTDELCYFPNNSMKS</sequence>
<feature type="compositionally biased region" description="Polar residues" evidence="1">
    <location>
        <begin position="1"/>
        <end position="10"/>
    </location>
</feature>
<protein>
    <submittedName>
        <fullName evidence="2">Uncharacterized protein</fullName>
    </submittedName>
</protein>
<dbReference type="EMBL" id="OC332319">
    <property type="protein sequence ID" value="CAD7417767.1"/>
    <property type="molecule type" value="Genomic_DNA"/>
</dbReference>
<feature type="compositionally biased region" description="Basic and acidic residues" evidence="1">
    <location>
        <begin position="107"/>
        <end position="117"/>
    </location>
</feature>
<evidence type="ECO:0000313" key="2">
    <source>
        <dbReference type="EMBL" id="CAD7417767.1"/>
    </source>
</evidence>
<proteinExistence type="predicted"/>
<feature type="compositionally biased region" description="Polar residues" evidence="1">
    <location>
        <begin position="118"/>
        <end position="129"/>
    </location>
</feature>
<feature type="region of interest" description="Disordered" evidence="1">
    <location>
        <begin position="89"/>
        <end position="150"/>
    </location>
</feature>